<evidence type="ECO:0000313" key="2">
    <source>
        <dbReference type="EMBL" id="QNR65454.1"/>
    </source>
</evidence>
<dbReference type="AlphaFoldDB" id="A0A7H0Y2Z6"/>
<protein>
    <submittedName>
        <fullName evidence="2">Bro-N domain-containing protein</fullName>
    </submittedName>
</protein>
<gene>
    <name evidence="2" type="ORF">IAQ67_16300</name>
</gene>
<accession>A0A7H0Y2Z6</accession>
<feature type="domain" description="Bro-N" evidence="1">
    <location>
        <begin position="4"/>
        <end position="116"/>
    </location>
</feature>
<dbReference type="InterPro" id="IPR003497">
    <property type="entry name" value="BRO_N_domain"/>
</dbReference>
<evidence type="ECO:0000259" key="1">
    <source>
        <dbReference type="PROSITE" id="PS51750"/>
    </source>
</evidence>
<sequence>MSNLIKFEGFNVEFLTKEDVNFYFEGNILFHGGQTSDLLNYSNSRKAIGDHVDEESKHLVKNSDVTNRDFRKLNNAGETFITEDGIIDLIYNSKLPKAKAFKKTVKRVIKQIQVTGRYDEVENQITQIEDETEKALRQKVYAFENVIKVTPSDMFAMVGLSTAKSELESYLSRVRLEEVNDKIDYLDSKVKKATVLREGDLSPEAVARKYNIFSINDNPHPKFAECLARELNLYIKPEGNAGYQDDYVSVNFTDRNGVTVPLLKYSKKAVELFDEYIEENGLKLDEPPKYFVRGSKKGSYDYTYMRFSQHDIAIKVNETTYKLYSKLK</sequence>
<dbReference type="Pfam" id="PF02498">
    <property type="entry name" value="Bro-N"/>
    <property type="match status" value="1"/>
</dbReference>
<evidence type="ECO:0000313" key="3">
    <source>
        <dbReference type="Proteomes" id="UP000516384"/>
    </source>
</evidence>
<dbReference type="RefSeq" id="WP_190297353.1">
    <property type="nucleotide sequence ID" value="NZ_CP061172.1"/>
</dbReference>
<proteinExistence type="predicted"/>
<dbReference type="EMBL" id="CP061172">
    <property type="protein sequence ID" value="QNR65454.1"/>
    <property type="molecule type" value="Genomic_DNA"/>
</dbReference>
<dbReference type="PROSITE" id="PS51750">
    <property type="entry name" value="BRO_N"/>
    <property type="match status" value="1"/>
</dbReference>
<dbReference type="SMART" id="SM01040">
    <property type="entry name" value="Bro-N"/>
    <property type="match status" value="1"/>
</dbReference>
<name>A0A7H0Y2Z6_9BACL</name>
<dbReference type="Proteomes" id="UP000516384">
    <property type="component" value="Chromosome"/>
</dbReference>
<reference evidence="2 3" key="1">
    <citation type="submission" date="2020-09" db="EMBL/GenBank/DDBJ databases">
        <title>Characterization of Paenibacillus peoriae strain ZF390 with broad-spectrum antimicrobial activity as a potential biocontrol agent.</title>
        <authorList>
            <person name="Li L."/>
            <person name="Zhao Y."/>
            <person name="Li B."/>
            <person name="Xie X."/>
        </authorList>
    </citation>
    <scope>NUCLEOTIDE SEQUENCE [LARGE SCALE GENOMIC DNA]</scope>
    <source>
        <strain evidence="2 3">ZF390</strain>
    </source>
</reference>
<organism evidence="2 3">
    <name type="scientific">Paenibacillus peoriae</name>
    <dbReference type="NCBI Taxonomy" id="59893"/>
    <lineage>
        <taxon>Bacteria</taxon>
        <taxon>Bacillati</taxon>
        <taxon>Bacillota</taxon>
        <taxon>Bacilli</taxon>
        <taxon>Bacillales</taxon>
        <taxon>Paenibacillaceae</taxon>
        <taxon>Paenibacillus</taxon>
    </lineage>
</organism>